<dbReference type="AlphaFoldDB" id="D7T0W6"/>
<reference evidence="3" key="1">
    <citation type="journal article" date="2007" name="Nature">
        <title>The grapevine genome sequence suggests ancestral hexaploidization in major angiosperm phyla.</title>
        <authorList>
            <consortium name="The French-Italian Public Consortium for Grapevine Genome Characterization."/>
            <person name="Jaillon O."/>
            <person name="Aury J.-M."/>
            <person name="Noel B."/>
            <person name="Policriti A."/>
            <person name="Clepet C."/>
            <person name="Casagrande A."/>
            <person name="Choisne N."/>
            <person name="Aubourg S."/>
            <person name="Vitulo N."/>
            <person name="Jubin C."/>
            <person name="Vezzi A."/>
            <person name="Legeai F."/>
            <person name="Hugueney P."/>
            <person name="Dasilva C."/>
            <person name="Horner D."/>
            <person name="Mica E."/>
            <person name="Jublot D."/>
            <person name="Poulain J."/>
            <person name="Bruyere C."/>
            <person name="Billault A."/>
            <person name="Segurens B."/>
            <person name="Gouyvenoux M."/>
            <person name="Ugarte E."/>
            <person name="Cattonaro F."/>
            <person name="Anthouard V."/>
            <person name="Vico V."/>
            <person name="Del Fabbro C."/>
            <person name="Alaux M."/>
            <person name="Di Gaspero G."/>
            <person name="Dumas V."/>
            <person name="Felice N."/>
            <person name="Paillard S."/>
            <person name="Juman I."/>
            <person name="Moroldo M."/>
            <person name="Scalabrin S."/>
            <person name="Canaguier A."/>
            <person name="Le Clainche I."/>
            <person name="Malacrida G."/>
            <person name="Durand E."/>
            <person name="Pesole G."/>
            <person name="Laucou V."/>
            <person name="Chatelet P."/>
            <person name="Merdinoglu D."/>
            <person name="Delledonne M."/>
            <person name="Pezzotti M."/>
            <person name="Lecharny A."/>
            <person name="Scarpelli C."/>
            <person name="Artiguenave F."/>
            <person name="Pe M.E."/>
            <person name="Valle G."/>
            <person name="Morgante M."/>
            <person name="Caboche M."/>
            <person name="Adam-Blondon A.-F."/>
            <person name="Weissenbach J."/>
            <person name="Quetier F."/>
            <person name="Wincker P."/>
        </authorList>
    </citation>
    <scope>NUCLEOTIDE SEQUENCE [LARGE SCALE GENOMIC DNA]</scope>
    <source>
        <strain evidence="3">cv. Pinot noir / PN40024</strain>
    </source>
</reference>
<evidence type="ECO:0000313" key="2">
    <source>
        <dbReference type="EMBL" id="CBI24186.3"/>
    </source>
</evidence>
<dbReference type="Proteomes" id="UP000009183">
    <property type="component" value="Chromosome 19"/>
</dbReference>
<dbReference type="PaxDb" id="29760-VIT_19s0085g00310.t01"/>
<dbReference type="HOGENOM" id="CLU_2487981_0_0_1"/>
<keyword evidence="3" id="KW-1185">Reference proteome</keyword>
<sequence>MIFEIHAFFLYKIKFFSYNILLLYYIGTWVEEGLTFIRKQHWSLLRSCADEVTNSTFLLLSWNLIHSFGRRWQSFHILHLLVLTCHR</sequence>
<proteinExistence type="predicted"/>
<gene>
    <name evidence="2" type="ordered locus">VIT_19s0085g00310</name>
</gene>
<evidence type="ECO:0000256" key="1">
    <source>
        <dbReference type="SAM" id="Phobius"/>
    </source>
</evidence>
<organism evidence="2 3">
    <name type="scientific">Vitis vinifera</name>
    <name type="common">Grape</name>
    <dbReference type="NCBI Taxonomy" id="29760"/>
    <lineage>
        <taxon>Eukaryota</taxon>
        <taxon>Viridiplantae</taxon>
        <taxon>Streptophyta</taxon>
        <taxon>Embryophyta</taxon>
        <taxon>Tracheophyta</taxon>
        <taxon>Spermatophyta</taxon>
        <taxon>Magnoliopsida</taxon>
        <taxon>eudicotyledons</taxon>
        <taxon>Gunneridae</taxon>
        <taxon>Pentapetalae</taxon>
        <taxon>rosids</taxon>
        <taxon>Vitales</taxon>
        <taxon>Vitaceae</taxon>
        <taxon>Viteae</taxon>
        <taxon>Vitis</taxon>
    </lineage>
</organism>
<keyword evidence="1" id="KW-1133">Transmembrane helix</keyword>
<accession>D7T0W6</accession>
<dbReference type="EMBL" id="FN595503">
    <property type="protein sequence ID" value="CBI24186.3"/>
    <property type="molecule type" value="Genomic_DNA"/>
</dbReference>
<protein>
    <submittedName>
        <fullName evidence="2">Uncharacterized protein</fullName>
    </submittedName>
</protein>
<dbReference type="InParanoid" id="D7T0W6"/>
<keyword evidence="1" id="KW-0472">Membrane</keyword>
<evidence type="ECO:0000313" key="3">
    <source>
        <dbReference type="Proteomes" id="UP000009183"/>
    </source>
</evidence>
<keyword evidence="1" id="KW-0812">Transmembrane</keyword>
<feature type="transmembrane region" description="Helical" evidence="1">
    <location>
        <begin position="15"/>
        <end position="37"/>
    </location>
</feature>
<name>D7T0W6_VITVI</name>